<keyword evidence="1" id="KW-1133">Transmembrane helix</keyword>
<keyword evidence="1" id="KW-0812">Transmembrane</keyword>
<dbReference type="Proteomes" id="UP000606274">
    <property type="component" value="Unassembled WGS sequence"/>
</dbReference>
<feature type="chain" id="PRO_5035755641" description="Ig-like domain-containing protein" evidence="2">
    <location>
        <begin position="32"/>
        <end position="408"/>
    </location>
</feature>
<gene>
    <name evidence="3" type="ORF">HF521_014988</name>
</gene>
<keyword evidence="1" id="KW-0472">Membrane</keyword>
<comment type="caution">
    <text evidence="3">The sequence shown here is derived from an EMBL/GenBank/DDBJ whole genome shotgun (WGS) entry which is preliminary data.</text>
</comment>
<dbReference type="InterPro" id="IPR036179">
    <property type="entry name" value="Ig-like_dom_sf"/>
</dbReference>
<evidence type="ECO:0000256" key="1">
    <source>
        <dbReference type="SAM" id="Phobius"/>
    </source>
</evidence>
<proteinExistence type="predicted"/>
<dbReference type="EMBL" id="JABFDY010000027">
    <property type="protein sequence ID" value="KAF7687760.1"/>
    <property type="molecule type" value="Genomic_DNA"/>
</dbReference>
<dbReference type="SUPFAM" id="SSF48726">
    <property type="entry name" value="Immunoglobulin"/>
    <property type="match status" value="1"/>
</dbReference>
<dbReference type="Gene3D" id="2.60.40.10">
    <property type="entry name" value="Immunoglobulins"/>
    <property type="match status" value="2"/>
</dbReference>
<dbReference type="InterPro" id="IPR013783">
    <property type="entry name" value="Ig-like_fold"/>
</dbReference>
<evidence type="ECO:0000256" key="2">
    <source>
        <dbReference type="SAM" id="SignalP"/>
    </source>
</evidence>
<name>A0A8T0ABC6_SILME</name>
<keyword evidence="4" id="KW-1185">Reference proteome</keyword>
<reference evidence="3" key="1">
    <citation type="submission" date="2020-08" db="EMBL/GenBank/DDBJ databases">
        <title>Chromosome-level assembly of Southern catfish (Silurus meridionalis) provides insights into visual adaptation to the nocturnal and benthic lifestyles.</title>
        <authorList>
            <person name="Zhang Y."/>
            <person name="Wang D."/>
            <person name="Peng Z."/>
        </authorList>
    </citation>
    <scope>NUCLEOTIDE SEQUENCE</scope>
    <source>
        <strain evidence="3">SWU-2019-XX</strain>
        <tissue evidence="3">Muscle</tissue>
    </source>
</reference>
<organism evidence="3 4">
    <name type="scientific">Silurus meridionalis</name>
    <name type="common">Southern catfish</name>
    <name type="synonym">Silurus soldatovi meridionalis</name>
    <dbReference type="NCBI Taxonomy" id="175797"/>
    <lineage>
        <taxon>Eukaryota</taxon>
        <taxon>Metazoa</taxon>
        <taxon>Chordata</taxon>
        <taxon>Craniata</taxon>
        <taxon>Vertebrata</taxon>
        <taxon>Euteleostomi</taxon>
        <taxon>Actinopterygii</taxon>
        <taxon>Neopterygii</taxon>
        <taxon>Teleostei</taxon>
        <taxon>Ostariophysi</taxon>
        <taxon>Siluriformes</taxon>
        <taxon>Siluridae</taxon>
        <taxon>Silurus</taxon>
    </lineage>
</organism>
<accession>A0A8T0ABC6</accession>
<keyword evidence="2" id="KW-0732">Signal</keyword>
<feature type="signal peptide" evidence="2">
    <location>
        <begin position="1"/>
        <end position="31"/>
    </location>
</feature>
<feature type="transmembrane region" description="Helical" evidence="1">
    <location>
        <begin position="229"/>
        <end position="250"/>
    </location>
</feature>
<sequence>MEGLSSMQSFSIHHCVLIFLTLTFTTASVSAAVCSTSVKLLQPVILSCEHKCSASVKWTLFQNRDVVFARCDQTSCTSQQKGYTMSHDQYLKGNLSLSIAAANYSERNTYTCECGVSDITTVRLSIETVFSAVQMSPAEDLLLDLSVPEPVKVFYRSSDSADDELICNVTQSSAQCSSKYTSRTSLHHPQLTLRGVTSSDSGTYTIQNTKYNEDIHVYNVSVTDNQIPWWGIVLMVLLVLVLVLAVIGWIKYRKDANYRLFIKVSKQLVDVNALVNKAQSEGNEAVVKAEKAIKKLKEQYRENPTYSEQIQMFCQGKELQLQRCTGEQGEALILTKRGVRSMMEKVMKSLEMLSEDGEGHLQGNSVTELEQMEQDLIQILEWCRSSTNPQSSTEVENLKKHLEEKCIQ</sequence>
<dbReference type="OrthoDB" id="8900349at2759"/>
<evidence type="ECO:0008006" key="5">
    <source>
        <dbReference type="Google" id="ProtNLM"/>
    </source>
</evidence>
<protein>
    <recommendedName>
        <fullName evidence="5">Ig-like domain-containing protein</fullName>
    </recommendedName>
</protein>
<evidence type="ECO:0000313" key="3">
    <source>
        <dbReference type="EMBL" id="KAF7687760.1"/>
    </source>
</evidence>
<evidence type="ECO:0000313" key="4">
    <source>
        <dbReference type="Proteomes" id="UP000606274"/>
    </source>
</evidence>
<dbReference type="AlphaFoldDB" id="A0A8T0ABC6"/>